<evidence type="ECO:0000313" key="1">
    <source>
        <dbReference type="EMBL" id="GLH95062.1"/>
    </source>
</evidence>
<name>A0ABQ5QMA7_9ACTN</name>
<sequence length="106" mass="12250">MTSARQAASAKRVGERGCATIDIARNLRSFGAWSTSPTNRWRSAHRRGLIETNQEGSHQTTMKMIDRYRNRREVARRNRAIERALRATDSPAVRDEIRIMAQRYYG</sequence>
<evidence type="ECO:0000313" key="2">
    <source>
        <dbReference type="Proteomes" id="UP001144280"/>
    </source>
</evidence>
<proteinExistence type="predicted"/>
<reference evidence="1" key="1">
    <citation type="submission" date="2022-12" db="EMBL/GenBank/DDBJ databases">
        <title>New Phytohabitans aurantiacus sp. RD004123 nov., an actinomycete isolated from soil.</title>
        <authorList>
            <person name="Triningsih D.W."/>
            <person name="Harunari E."/>
            <person name="Igarashi Y."/>
        </authorList>
    </citation>
    <scope>NUCLEOTIDE SEQUENCE</scope>
    <source>
        <strain evidence="1">RD004123</strain>
    </source>
</reference>
<dbReference type="Proteomes" id="UP001144280">
    <property type="component" value="Unassembled WGS sequence"/>
</dbReference>
<accession>A0ABQ5QMA7</accession>
<gene>
    <name evidence="1" type="ORF">Pa4123_03340</name>
</gene>
<comment type="caution">
    <text evidence="1">The sequence shown here is derived from an EMBL/GenBank/DDBJ whole genome shotgun (WGS) entry which is preliminary data.</text>
</comment>
<dbReference type="EMBL" id="BSDI01000001">
    <property type="protein sequence ID" value="GLH95062.1"/>
    <property type="molecule type" value="Genomic_DNA"/>
</dbReference>
<organism evidence="1 2">
    <name type="scientific">Phytohabitans aurantiacus</name>
    <dbReference type="NCBI Taxonomy" id="3016789"/>
    <lineage>
        <taxon>Bacteria</taxon>
        <taxon>Bacillati</taxon>
        <taxon>Actinomycetota</taxon>
        <taxon>Actinomycetes</taxon>
        <taxon>Micromonosporales</taxon>
        <taxon>Micromonosporaceae</taxon>
    </lineage>
</organism>
<keyword evidence="2" id="KW-1185">Reference proteome</keyword>
<protein>
    <submittedName>
        <fullName evidence="1">Uncharacterized protein</fullName>
    </submittedName>
</protein>